<dbReference type="EMBL" id="VFOQ01000001">
    <property type="protein sequence ID" value="TQL60787.1"/>
    <property type="molecule type" value="Genomic_DNA"/>
</dbReference>
<organism evidence="1 2">
    <name type="scientific">Oryzihumus leptocrescens</name>
    <dbReference type="NCBI Taxonomy" id="297536"/>
    <lineage>
        <taxon>Bacteria</taxon>
        <taxon>Bacillati</taxon>
        <taxon>Actinomycetota</taxon>
        <taxon>Actinomycetes</taxon>
        <taxon>Micrococcales</taxon>
        <taxon>Intrasporangiaceae</taxon>
        <taxon>Oryzihumus</taxon>
    </lineage>
</organism>
<gene>
    <name evidence="1" type="ORF">FB474_2184</name>
</gene>
<dbReference type="InterPro" id="IPR038056">
    <property type="entry name" value="YjbR-like_sf"/>
</dbReference>
<reference evidence="1 2" key="1">
    <citation type="submission" date="2019-06" db="EMBL/GenBank/DDBJ databases">
        <title>Sequencing the genomes of 1000 actinobacteria strains.</title>
        <authorList>
            <person name="Klenk H.-P."/>
        </authorList>
    </citation>
    <scope>NUCLEOTIDE SEQUENCE [LARGE SCALE GENOMIC DNA]</scope>
    <source>
        <strain evidence="1 2">DSM 18082</strain>
    </source>
</reference>
<dbReference type="Proteomes" id="UP000319514">
    <property type="component" value="Unassembled WGS sequence"/>
</dbReference>
<keyword evidence="2" id="KW-1185">Reference proteome</keyword>
<dbReference type="AlphaFoldDB" id="A0A542ZKA6"/>
<dbReference type="OrthoDB" id="954305at2"/>
<dbReference type="Pfam" id="PF04237">
    <property type="entry name" value="YjbR"/>
    <property type="match status" value="1"/>
</dbReference>
<sequence>MVTQEDVRRVALALPGTTEEDGFTFRVAGRQFVWLWRERMDPRKPKVPNPGVVVVRVADLGGKEALLASDPATFFTTEHYDGYRSVLVRLDAVDGQVLAEVVTDSWRTQAPKHLLSEVDGG</sequence>
<evidence type="ECO:0008006" key="3">
    <source>
        <dbReference type="Google" id="ProtNLM"/>
    </source>
</evidence>
<protein>
    <recommendedName>
        <fullName evidence="3">MmcQ/YjbR family DNA-binding protein</fullName>
    </recommendedName>
</protein>
<comment type="caution">
    <text evidence="1">The sequence shown here is derived from an EMBL/GenBank/DDBJ whole genome shotgun (WGS) entry which is preliminary data.</text>
</comment>
<accession>A0A542ZKA6</accession>
<dbReference type="RefSeq" id="WP_141788639.1">
    <property type="nucleotide sequence ID" value="NZ_BAAAKX010000016.1"/>
</dbReference>
<dbReference type="SUPFAM" id="SSF142906">
    <property type="entry name" value="YjbR-like"/>
    <property type="match status" value="1"/>
</dbReference>
<proteinExistence type="predicted"/>
<evidence type="ECO:0000313" key="2">
    <source>
        <dbReference type="Proteomes" id="UP000319514"/>
    </source>
</evidence>
<evidence type="ECO:0000313" key="1">
    <source>
        <dbReference type="EMBL" id="TQL60787.1"/>
    </source>
</evidence>
<name>A0A542ZKA6_9MICO</name>
<dbReference type="InterPro" id="IPR058532">
    <property type="entry name" value="YjbR/MT2646/Rv2570-like"/>
</dbReference>